<feature type="domain" description="Glucose-methanol-choline oxidoreductase N-terminal" evidence="6">
    <location>
        <begin position="120"/>
        <end position="134"/>
    </location>
</feature>
<dbReference type="AlphaFoldDB" id="A0A505I217"/>
<dbReference type="VEuPathDB" id="FungiDB:ASPNIDRAFT2_1150573"/>
<name>A0A505I217_ASPNG</name>
<comment type="cofactor">
    <cofactor evidence="1">
        <name>FAD</name>
        <dbReference type="ChEBI" id="CHEBI:57692"/>
    </cofactor>
</comment>
<gene>
    <name evidence="7" type="ORF">CAN33_0019415</name>
</gene>
<dbReference type="InterPro" id="IPR012132">
    <property type="entry name" value="GMC_OxRdtase"/>
</dbReference>
<dbReference type="VEuPathDB" id="FungiDB:ATCC64974_37690"/>
<reference evidence="8" key="1">
    <citation type="submission" date="2018-10" db="EMBL/GenBank/DDBJ databases">
        <title>FDA dAtabase for Regulatory Grade micrObial Sequences (FDA-ARGOS): Supporting development and validation of Infectious Disease Dx tests.</title>
        <authorList>
            <person name="Kerrigan L."/>
            <person name="Tallon L."/>
            <person name="Sadzewicz L."/>
            <person name="Sengamalay N."/>
            <person name="Ott S."/>
            <person name="Godinez A."/>
            <person name="Nagaraj S."/>
            <person name="Vavikolanu K."/>
            <person name="Nadendla S."/>
            <person name="George J."/>
            <person name="Sichtig H."/>
        </authorList>
    </citation>
    <scope>NUCLEOTIDE SEQUENCE [LARGE SCALE GENOMIC DNA]</scope>
    <source>
        <strain evidence="8">FDAARGOS_311</strain>
    </source>
</reference>
<evidence type="ECO:0000313" key="8">
    <source>
        <dbReference type="Proteomes" id="UP000197666"/>
    </source>
</evidence>
<evidence type="ECO:0000256" key="2">
    <source>
        <dbReference type="ARBA" id="ARBA00010790"/>
    </source>
</evidence>
<evidence type="ECO:0000256" key="3">
    <source>
        <dbReference type="ARBA" id="ARBA00022630"/>
    </source>
</evidence>
<evidence type="ECO:0000256" key="1">
    <source>
        <dbReference type="ARBA" id="ARBA00001974"/>
    </source>
</evidence>
<dbReference type="GO" id="GO:0016614">
    <property type="term" value="F:oxidoreductase activity, acting on CH-OH group of donors"/>
    <property type="evidence" value="ECO:0007669"/>
    <property type="project" value="InterPro"/>
</dbReference>
<comment type="similarity">
    <text evidence="2">Belongs to the GMC oxidoreductase family.</text>
</comment>
<keyword evidence="5" id="KW-0560">Oxidoreductase</keyword>
<evidence type="ECO:0000256" key="5">
    <source>
        <dbReference type="ARBA" id="ARBA00023002"/>
    </source>
</evidence>
<evidence type="ECO:0000256" key="4">
    <source>
        <dbReference type="ARBA" id="ARBA00022827"/>
    </source>
</evidence>
<dbReference type="PANTHER" id="PTHR11552:SF201">
    <property type="entry name" value="GLUCOSE-METHANOL-CHOLINE OXIDOREDUCTASE N-TERMINAL DOMAIN-CONTAINING PROTEIN"/>
    <property type="match status" value="1"/>
</dbReference>
<protein>
    <submittedName>
        <fullName evidence="7">GMC oxidoreductase family protein</fullName>
    </submittedName>
</protein>
<organism evidence="7 8">
    <name type="scientific">Aspergillus niger</name>
    <dbReference type="NCBI Taxonomy" id="5061"/>
    <lineage>
        <taxon>Eukaryota</taxon>
        <taxon>Fungi</taxon>
        <taxon>Dikarya</taxon>
        <taxon>Ascomycota</taxon>
        <taxon>Pezizomycotina</taxon>
        <taxon>Eurotiomycetes</taxon>
        <taxon>Eurotiomycetidae</taxon>
        <taxon>Eurotiales</taxon>
        <taxon>Aspergillaceae</taxon>
        <taxon>Aspergillus</taxon>
        <taxon>Aspergillus subgen. Circumdati</taxon>
    </lineage>
</organism>
<dbReference type="EMBL" id="NKJJ02000010">
    <property type="protein sequence ID" value="TPR06038.1"/>
    <property type="molecule type" value="Genomic_DNA"/>
</dbReference>
<dbReference type="InterPro" id="IPR036188">
    <property type="entry name" value="FAD/NAD-bd_sf"/>
</dbReference>
<dbReference type="SUPFAM" id="SSF51905">
    <property type="entry name" value="FAD/NAD(P)-binding domain"/>
    <property type="match status" value="1"/>
</dbReference>
<evidence type="ECO:0000259" key="6">
    <source>
        <dbReference type="PROSITE" id="PS00624"/>
    </source>
</evidence>
<comment type="caution">
    <text evidence="7">The sequence shown here is derived from an EMBL/GenBank/DDBJ whole genome shotgun (WGS) entry which is preliminary data.</text>
</comment>
<keyword evidence="3" id="KW-0285">Flavoprotein</keyword>
<sequence length="249" mass="26946">MSSADLTSSLEDFLTQTYDYLIIGGGTAGLVGASRLSANPDVRVGVIEAGDTGFDDPNFTNPGKISAMLHNPKYDWMYQSTLSVTRILLDDKQCACGAEFVFDSNHYQVTVTREVILSAGTFESPQLLELSGIGEPEHLASLGVSCRVPLPGVGTNLQDHPVSAVVYELADGVLSIDAILRDESLLKQHLQLLQEQHSGAFSGPVSLMGFIPYWPQVSAERLNEIIVSVLQPHSDNATDDADLVTFQHR</sequence>
<accession>A0A505I217</accession>
<dbReference type="InterPro" id="IPR000172">
    <property type="entry name" value="GMC_OxRdtase_N"/>
</dbReference>
<dbReference type="GO" id="GO:0050660">
    <property type="term" value="F:flavin adenine dinucleotide binding"/>
    <property type="evidence" value="ECO:0007669"/>
    <property type="project" value="InterPro"/>
</dbReference>
<dbReference type="VEuPathDB" id="FungiDB:An12g04530"/>
<keyword evidence="4" id="KW-0274">FAD</keyword>
<dbReference type="PANTHER" id="PTHR11552">
    <property type="entry name" value="GLUCOSE-METHANOL-CHOLINE GMC OXIDOREDUCTASE"/>
    <property type="match status" value="1"/>
</dbReference>
<dbReference type="VEuPathDB" id="FungiDB:M747DRAFT_325151"/>
<dbReference type="PROSITE" id="PS00624">
    <property type="entry name" value="GMC_OXRED_2"/>
    <property type="match status" value="1"/>
</dbReference>
<dbReference type="Gene3D" id="3.50.50.60">
    <property type="entry name" value="FAD/NAD(P)-binding domain"/>
    <property type="match status" value="2"/>
</dbReference>
<proteinExistence type="inferred from homology"/>
<dbReference type="Proteomes" id="UP000197666">
    <property type="component" value="Unassembled WGS sequence"/>
</dbReference>
<dbReference type="Pfam" id="PF00732">
    <property type="entry name" value="GMC_oxred_N"/>
    <property type="match status" value="1"/>
</dbReference>
<evidence type="ECO:0000313" key="7">
    <source>
        <dbReference type="EMBL" id="TPR06038.1"/>
    </source>
</evidence>